<protein>
    <submittedName>
        <fullName evidence="1">Uncharacterized protein</fullName>
    </submittedName>
</protein>
<accession>A0ABY6NGG4</accession>
<gene>
    <name evidence="1" type="ORF">LH706_06685</name>
</gene>
<organism evidence="1">
    <name type="scientific">Ralstonia solanacearum</name>
    <name type="common">Pseudomonas solanacearum</name>
    <dbReference type="NCBI Taxonomy" id="305"/>
    <lineage>
        <taxon>Bacteria</taxon>
        <taxon>Pseudomonadati</taxon>
        <taxon>Pseudomonadota</taxon>
        <taxon>Betaproteobacteria</taxon>
        <taxon>Burkholderiales</taxon>
        <taxon>Burkholderiaceae</taxon>
        <taxon>Ralstonia</taxon>
        <taxon>Ralstonia solanacearum species complex</taxon>
    </lineage>
</organism>
<evidence type="ECO:0000313" key="1">
    <source>
        <dbReference type="EMBL" id="UZF16121.1"/>
    </source>
</evidence>
<sequence length="459" mass="53211">MDKKERELSWIKKTPCYPPKPQTIHEIHNAINDLENQGEKVTISSIAKVIGISKQRVHQVLKITDELSILDNAQQRKQKLVIAEALKAFDTAFLSTKEIQNLPIDGIKDMPTNTLYTLLIDHNIPHSFTAEEKLSTIDTSQYTARELHELIGGSFRTMRQILYKNKIPFKSNRRNRRDVAAILGKLKTIDTSQYTAQELHSLIDKNGTLAAFCNILSNHKIPYKSVTRNREEMATLLEKLKTVDTNQYTAQELYEIFGEKEALKTFRYHLRNHNIPYKKIQGKHVTKRSRKRDEEKTHYRTILLQKLNGIETQNYSIKQLAQMIGTTHPTLAPLIAEHNIPTYKNRRPKEEMVPIWEKLHSIDTEQYTADELVSLLDNKVRKNVMLKYLDKNGMKYKKKRGANNFDKLLNIDTSQYTAQELHSMTGGNLKQLQNYLAKHKFSYKKAKSGPKPKNQRAIH</sequence>
<dbReference type="EMBL" id="CP085043">
    <property type="protein sequence ID" value="UZF16121.1"/>
    <property type="molecule type" value="Genomic_DNA"/>
</dbReference>
<name>A0ABY6NGG4_RALSL</name>
<reference evidence="1" key="1">
    <citation type="submission" date="2021-10" db="EMBL/GenBank/DDBJ databases">
        <title>Complete genome sequences of five Ralstonia solancearum strains isolated from sunflower.</title>
        <authorList>
            <person name="She X."/>
            <person name="He Z."/>
        </authorList>
    </citation>
    <scope>NUCLEOTIDE SEQUENCE</scope>
    <source>
        <strain evidence="1">RS638</strain>
    </source>
</reference>
<proteinExistence type="predicted"/>